<evidence type="ECO:0000313" key="2">
    <source>
        <dbReference type="Proteomes" id="UP000241447"/>
    </source>
</evidence>
<dbReference type="Proteomes" id="UP000241447">
    <property type="component" value="Chromosome"/>
</dbReference>
<accession>A0A2R4M6F3</accession>
<dbReference type="Gene3D" id="3.40.630.40">
    <property type="entry name" value="Zn-dependent exopeptidases"/>
    <property type="match status" value="1"/>
</dbReference>
<dbReference type="GO" id="GO:0016787">
    <property type="term" value="F:hydrolase activity"/>
    <property type="evidence" value="ECO:0007669"/>
    <property type="project" value="UniProtKB-KW"/>
</dbReference>
<dbReference type="InterPro" id="IPR007709">
    <property type="entry name" value="N-FG_amidohydro"/>
</dbReference>
<gene>
    <name evidence="1" type="ORF">DA792_18170</name>
</gene>
<sequence>MSKVPYLLQRPERRTSCVVFASPHSGRDYPTEMVQQSILSPLQLRSSEDAHVDRLYADVPRFGAVMVSATYPRAWVDLNRRVDEMDPALVAGVTRVGLNPRIASGLGVIPRVVAGGRSIYRGKISREEAEQRIRTVWKPYHRLLQAVIDESLALFGQSILIDCHSMPREALSVVRSGKGRRPEVVIGDRYGASANPGVVSEVERAFRQQGFEVSRNVPFAGAFVTQHYGHPARRCHAVQVEIDRSLYMDECTLEPRPDFSDIRARVSAAAEVIADIGVERLPLAAE</sequence>
<reference evidence="1 2" key="1">
    <citation type="submission" date="2018-03" db="EMBL/GenBank/DDBJ databases">
        <title>The Complete Genome of Celeribacter baekdonensis strain LH4, a Thiosulfate-Oxidizing Alphaproteobacterium Isolated from Gulf of Mexico Continental Slope Sediments.</title>
        <authorList>
            <person name="Flood B.E."/>
            <person name="Bailey J.V."/>
            <person name="Leprich D."/>
        </authorList>
    </citation>
    <scope>NUCLEOTIDE SEQUENCE [LARGE SCALE GENOMIC DNA]</scope>
    <source>
        <strain evidence="1 2">LH4</strain>
    </source>
</reference>
<name>A0A2R4M6F3_9RHOB</name>
<organism evidence="1 2">
    <name type="scientific">Celeribacter baekdonensis</name>
    <dbReference type="NCBI Taxonomy" id="875171"/>
    <lineage>
        <taxon>Bacteria</taxon>
        <taxon>Pseudomonadati</taxon>
        <taxon>Pseudomonadota</taxon>
        <taxon>Alphaproteobacteria</taxon>
        <taxon>Rhodobacterales</taxon>
        <taxon>Roseobacteraceae</taxon>
        <taxon>Celeribacter</taxon>
    </lineage>
</organism>
<dbReference type="AlphaFoldDB" id="A0A2R4M6F3"/>
<dbReference type="KEGG" id="cbak:DA792_18170"/>
<evidence type="ECO:0000313" key="1">
    <source>
        <dbReference type="EMBL" id="AVW92780.1"/>
    </source>
</evidence>
<dbReference type="Pfam" id="PF05013">
    <property type="entry name" value="FGase"/>
    <property type="match status" value="1"/>
</dbReference>
<proteinExistence type="predicted"/>
<dbReference type="RefSeq" id="WP_107721777.1">
    <property type="nucleotide sequence ID" value="NZ_CAXBOP010000012.1"/>
</dbReference>
<protein>
    <submittedName>
        <fullName evidence="1">N-formylglutamate amidohydrolase</fullName>
    </submittedName>
</protein>
<dbReference type="OrthoDB" id="9802050at2"/>
<keyword evidence="1" id="KW-0378">Hydrolase</keyword>
<dbReference type="EMBL" id="CP028475">
    <property type="protein sequence ID" value="AVW92780.1"/>
    <property type="molecule type" value="Genomic_DNA"/>
</dbReference>
<dbReference type="SUPFAM" id="SSF53187">
    <property type="entry name" value="Zn-dependent exopeptidases"/>
    <property type="match status" value="1"/>
</dbReference>